<organism evidence="2 3">
    <name type="scientific">Rhizosaccharibacter radicis</name>
    <dbReference type="NCBI Taxonomy" id="2782605"/>
    <lineage>
        <taxon>Bacteria</taxon>
        <taxon>Pseudomonadati</taxon>
        <taxon>Pseudomonadota</taxon>
        <taxon>Alphaproteobacteria</taxon>
        <taxon>Acetobacterales</taxon>
        <taxon>Acetobacteraceae</taxon>
        <taxon>Rhizosaccharibacter</taxon>
    </lineage>
</organism>
<dbReference type="EMBL" id="JAMZEJ010000002">
    <property type="protein sequence ID" value="MCQ8239825.1"/>
    <property type="molecule type" value="Genomic_DNA"/>
</dbReference>
<evidence type="ECO:0008006" key="4">
    <source>
        <dbReference type="Google" id="ProtNLM"/>
    </source>
</evidence>
<sequence length="123" mass="13380">MTTRSVARRLAWFGIGLGLAELLAPRATARAAGLQGREKLVWLFGVREIATGVLVLRARDPRTALWARVGGDLLDGMLLSRALKRGRPGRGRAVLATLVVAPVAVLDLWYARHVRHLGKRVVG</sequence>
<gene>
    <name evidence="2" type="ORF">NFI88_03095</name>
</gene>
<feature type="transmembrane region" description="Helical" evidence="1">
    <location>
        <begin position="93"/>
        <end position="111"/>
    </location>
</feature>
<protein>
    <recommendedName>
        <fullName evidence="4">DUF4267 domain-containing protein</fullName>
    </recommendedName>
</protein>
<dbReference type="RefSeq" id="WP_422918568.1">
    <property type="nucleotide sequence ID" value="NZ_JAMZEJ010000002.1"/>
</dbReference>
<keyword evidence="1" id="KW-0472">Membrane</keyword>
<name>A0ABT1VUI2_9PROT</name>
<comment type="caution">
    <text evidence="2">The sequence shown here is derived from an EMBL/GenBank/DDBJ whole genome shotgun (WGS) entry which is preliminary data.</text>
</comment>
<evidence type="ECO:0000256" key="1">
    <source>
        <dbReference type="SAM" id="Phobius"/>
    </source>
</evidence>
<evidence type="ECO:0000313" key="3">
    <source>
        <dbReference type="Proteomes" id="UP001524547"/>
    </source>
</evidence>
<evidence type="ECO:0000313" key="2">
    <source>
        <dbReference type="EMBL" id="MCQ8239825.1"/>
    </source>
</evidence>
<keyword evidence="3" id="KW-1185">Reference proteome</keyword>
<accession>A0ABT1VUI2</accession>
<reference evidence="2 3" key="1">
    <citation type="submission" date="2022-06" db="EMBL/GenBank/DDBJ databases">
        <title>Rhizosaccharibacter gen. nov. sp. nov. KSS12, endophytic bacteria isolated from sugarcane.</title>
        <authorList>
            <person name="Pitiwittayakul N."/>
        </authorList>
    </citation>
    <scope>NUCLEOTIDE SEQUENCE [LARGE SCALE GENOMIC DNA]</scope>
    <source>
        <strain evidence="2 3">KSS12</strain>
    </source>
</reference>
<keyword evidence="1" id="KW-0812">Transmembrane</keyword>
<dbReference type="Proteomes" id="UP001524547">
    <property type="component" value="Unassembled WGS sequence"/>
</dbReference>
<proteinExistence type="predicted"/>
<keyword evidence="1" id="KW-1133">Transmembrane helix</keyword>